<feature type="domain" description="CobW C-terminal" evidence="6">
    <location>
        <begin position="224"/>
        <end position="316"/>
    </location>
</feature>
<dbReference type="InterPro" id="IPR011629">
    <property type="entry name" value="CobW-like_C"/>
</dbReference>
<dbReference type="PANTHER" id="PTHR13748:SF62">
    <property type="entry name" value="COBW DOMAIN-CONTAINING PROTEIN"/>
    <property type="match status" value="1"/>
</dbReference>
<dbReference type="Pfam" id="PF07683">
    <property type="entry name" value="CobW_C"/>
    <property type="match status" value="1"/>
</dbReference>
<keyword evidence="2 7" id="KW-0378">Hydrolase</keyword>
<accession>A0ABY5NWW4</accession>
<comment type="catalytic activity">
    <reaction evidence="5">
        <text>GTP + H2O = GDP + phosphate + H(+)</text>
        <dbReference type="Rhea" id="RHEA:19669"/>
        <dbReference type="ChEBI" id="CHEBI:15377"/>
        <dbReference type="ChEBI" id="CHEBI:15378"/>
        <dbReference type="ChEBI" id="CHEBI:37565"/>
        <dbReference type="ChEBI" id="CHEBI:43474"/>
        <dbReference type="ChEBI" id="CHEBI:58189"/>
    </reaction>
    <physiologicalReaction direction="left-to-right" evidence="5">
        <dbReference type="Rhea" id="RHEA:19670"/>
    </physiologicalReaction>
</comment>
<dbReference type="SUPFAM" id="SSF90002">
    <property type="entry name" value="Hypothetical protein YjiA, C-terminal domain"/>
    <property type="match status" value="1"/>
</dbReference>
<comment type="similarity">
    <text evidence="4">Belongs to the SIMIBI class G3E GTPase family. ZNG1 subfamily.</text>
</comment>
<gene>
    <name evidence="7" type="primary">yjiA</name>
    <name evidence="7" type="ORF">G314FT_02210</name>
</gene>
<dbReference type="GO" id="GO:0016787">
    <property type="term" value="F:hydrolase activity"/>
    <property type="evidence" value="ECO:0007669"/>
    <property type="project" value="UniProtKB-KW"/>
</dbReference>
<evidence type="ECO:0000313" key="8">
    <source>
        <dbReference type="Proteomes" id="UP001058273"/>
    </source>
</evidence>
<evidence type="ECO:0000256" key="4">
    <source>
        <dbReference type="ARBA" id="ARBA00034320"/>
    </source>
</evidence>
<organism evidence="7 8">
    <name type="scientific">Vagococcus luciliae</name>
    <dbReference type="NCBI Taxonomy" id="2920380"/>
    <lineage>
        <taxon>Bacteria</taxon>
        <taxon>Bacillati</taxon>
        <taxon>Bacillota</taxon>
        <taxon>Bacilli</taxon>
        <taxon>Lactobacillales</taxon>
        <taxon>Enterococcaceae</taxon>
        <taxon>Vagococcus</taxon>
    </lineage>
</organism>
<evidence type="ECO:0000256" key="1">
    <source>
        <dbReference type="ARBA" id="ARBA00022741"/>
    </source>
</evidence>
<dbReference type="Gene3D" id="3.40.50.300">
    <property type="entry name" value="P-loop containing nucleotide triphosphate hydrolases"/>
    <property type="match status" value="1"/>
</dbReference>
<evidence type="ECO:0000256" key="2">
    <source>
        <dbReference type="ARBA" id="ARBA00022801"/>
    </source>
</evidence>
<dbReference type="InterPro" id="IPR027417">
    <property type="entry name" value="P-loop_NTPase"/>
</dbReference>
<keyword evidence="8" id="KW-1185">Reference proteome</keyword>
<dbReference type="CDD" id="cd03112">
    <property type="entry name" value="CobW-like"/>
    <property type="match status" value="1"/>
</dbReference>
<keyword evidence="3" id="KW-0143">Chaperone</keyword>
<dbReference type="RefSeq" id="WP_257701716.1">
    <property type="nucleotide sequence ID" value="NZ_CP102451.1"/>
</dbReference>
<proteinExistence type="inferred from homology"/>
<dbReference type="Pfam" id="PF02492">
    <property type="entry name" value="cobW"/>
    <property type="match status" value="1"/>
</dbReference>
<name>A0ABY5NWW4_9ENTE</name>
<dbReference type="PANTHER" id="PTHR13748">
    <property type="entry name" value="COBW-RELATED"/>
    <property type="match status" value="1"/>
</dbReference>
<dbReference type="InterPro" id="IPR036627">
    <property type="entry name" value="CobW-likC_sf"/>
</dbReference>
<dbReference type="SMART" id="SM00833">
    <property type="entry name" value="CobW_C"/>
    <property type="match status" value="1"/>
</dbReference>
<dbReference type="InterPro" id="IPR003495">
    <property type="entry name" value="CobW/HypB/UreG_nucleotide-bd"/>
</dbReference>
<dbReference type="Proteomes" id="UP001058273">
    <property type="component" value="Chromosome"/>
</dbReference>
<dbReference type="SUPFAM" id="SSF52540">
    <property type="entry name" value="P-loop containing nucleoside triphosphate hydrolases"/>
    <property type="match status" value="1"/>
</dbReference>
<dbReference type="Gene3D" id="3.30.1220.10">
    <property type="entry name" value="CobW-like, C-terminal domain"/>
    <property type="match status" value="1"/>
</dbReference>
<reference evidence="7" key="1">
    <citation type="submission" date="2022-08" db="EMBL/GenBank/DDBJ databases">
        <title>Genome sequence of Vagococcus luciliae DSM 112651.</title>
        <authorList>
            <person name="Juan G."/>
            <person name="Anja P."/>
            <person name="Rolf D."/>
            <person name="Kampfer P."/>
            <person name="Vilcinskas A."/>
        </authorList>
    </citation>
    <scope>NUCLEOTIDE SEQUENCE</scope>
    <source>
        <strain evidence="7">G314FT</strain>
    </source>
</reference>
<evidence type="ECO:0000256" key="3">
    <source>
        <dbReference type="ARBA" id="ARBA00023186"/>
    </source>
</evidence>
<evidence type="ECO:0000256" key="5">
    <source>
        <dbReference type="ARBA" id="ARBA00049117"/>
    </source>
</evidence>
<sequence>MGIPITIISGFLGSGKTTLINQVIKGSGLSPDEIIIIENEFGEEGIDHELLIHSKENIVQMNGGCICCSLRGDLLNALTATLDVFVKQGYPIKQVIIETSGISDPQPIIQTIVATPNLQPYFYLDSVIGVIDAENIEENLKHHEAMKQIVMSDRLLISEKGVTNLESINQIKQQMKEVNPLADSHVFSLNNAKEELAKLVLNNQLFSQSVDNSHDEHHHHHHDFESFIIEAEGSIKESLLHNWLSWLMMNYQDSIFRMKGFLNVAGQDFQTEIQGVNQLLNFNLTNRLTETYCNKLVIIGKNIDKNEISEAFQLVLAKSKEGMS</sequence>
<protein>
    <submittedName>
        <fullName evidence="7">P-loop guanosine triphosphatase YjiA</fullName>
        <ecNumber evidence="7">3.6.-.-</ecNumber>
    </submittedName>
</protein>
<evidence type="ECO:0000259" key="6">
    <source>
        <dbReference type="SMART" id="SM00833"/>
    </source>
</evidence>
<dbReference type="EMBL" id="CP102451">
    <property type="protein sequence ID" value="UUV98130.1"/>
    <property type="molecule type" value="Genomic_DNA"/>
</dbReference>
<reference evidence="7" key="2">
    <citation type="submission" date="2022-08" db="EMBL/GenBank/DDBJ databases">
        <authorList>
            <person name="Poehlein A."/>
            <person name="Guzman J."/>
            <person name="Daniel R."/>
            <person name="Vilcinskas A."/>
        </authorList>
    </citation>
    <scope>NUCLEOTIDE SEQUENCE</scope>
    <source>
        <strain evidence="7">G314FT</strain>
    </source>
</reference>
<dbReference type="InterPro" id="IPR051316">
    <property type="entry name" value="Zinc-reg_GTPase_activator"/>
</dbReference>
<keyword evidence="1" id="KW-0547">Nucleotide-binding</keyword>
<evidence type="ECO:0000313" key="7">
    <source>
        <dbReference type="EMBL" id="UUV98130.1"/>
    </source>
</evidence>
<dbReference type="EC" id="3.6.-.-" evidence="7"/>